<evidence type="ECO:0000256" key="1">
    <source>
        <dbReference type="SAM" id="SignalP"/>
    </source>
</evidence>
<evidence type="ECO:0000313" key="3">
    <source>
        <dbReference type="EMBL" id="VDO50062.1"/>
    </source>
</evidence>
<dbReference type="Proteomes" id="UP000268014">
    <property type="component" value="Unassembled WGS sequence"/>
</dbReference>
<feature type="domain" description="C-type lectin" evidence="2">
    <location>
        <begin position="32"/>
        <end position="94"/>
    </location>
</feature>
<accession>A0A0N4WQE7</accession>
<evidence type="ECO:0000313" key="5">
    <source>
        <dbReference type="WBParaSite" id="HPLM_0001364801-mRNA-1"/>
    </source>
</evidence>
<reference evidence="5" key="1">
    <citation type="submission" date="2017-02" db="UniProtKB">
        <authorList>
            <consortium name="WormBaseParasite"/>
        </authorList>
    </citation>
    <scope>IDENTIFICATION</scope>
</reference>
<dbReference type="PROSITE" id="PS50041">
    <property type="entry name" value="C_TYPE_LECTIN_2"/>
    <property type="match status" value="1"/>
</dbReference>
<proteinExistence type="predicted"/>
<dbReference type="SUPFAM" id="SSF56436">
    <property type="entry name" value="C-type lectin-like"/>
    <property type="match status" value="1"/>
</dbReference>
<evidence type="ECO:0000313" key="4">
    <source>
        <dbReference type="Proteomes" id="UP000268014"/>
    </source>
</evidence>
<dbReference type="InterPro" id="IPR050111">
    <property type="entry name" value="C-type_lectin/snaclec_domain"/>
</dbReference>
<reference evidence="3 4" key="2">
    <citation type="submission" date="2018-11" db="EMBL/GenBank/DDBJ databases">
        <authorList>
            <consortium name="Pathogen Informatics"/>
        </authorList>
    </citation>
    <scope>NUCLEOTIDE SEQUENCE [LARGE SCALE GENOMIC DNA]</scope>
    <source>
        <strain evidence="3 4">MHpl1</strain>
    </source>
</reference>
<dbReference type="InterPro" id="IPR016186">
    <property type="entry name" value="C-type_lectin-like/link_sf"/>
</dbReference>
<feature type="chain" id="PRO_5043123977" evidence="1">
    <location>
        <begin position="18"/>
        <end position="109"/>
    </location>
</feature>
<name>A0A0N4WQE7_HAEPC</name>
<dbReference type="Gene3D" id="3.10.100.10">
    <property type="entry name" value="Mannose-Binding Protein A, subunit A"/>
    <property type="match status" value="1"/>
</dbReference>
<feature type="signal peptide" evidence="1">
    <location>
        <begin position="1"/>
        <end position="17"/>
    </location>
</feature>
<organism evidence="5">
    <name type="scientific">Haemonchus placei</name>
    <name type="common">Barber's pole worm</name>
    <dbReference type="NCBI Taxonomy" id="6290"/>
    <lineage>
        <taxon>Eukaryota</taxon>
        <taxon>Metazoa</taxon>
        <taxon>Ecdysozoa</taxon>
        <taxon>Nematoda</taxon>
        <taxon>Chromadorea</taxon>
        <taxon>Rhabditida</taxon>
        <taxon>Rhabditina</taxon>
        <taxon>Rhabditomorpha</taxon>
        <taxon>Strongyloidea</taxon>
        <taxon>Trichostrongylidae</taxon>
        <taxon>Haemonchus</taxon>
    </lineage>
</organism>
<gene>
    <name evidence="3" type="ORF">HPLM_LOCUS13640</name>
</gene>
<protein>
    <submittedName>
        <fullName evidence="5">C-type lectin domain-containing protein</fullName>
    </submittedName>
</protein>
<dbReference type="InterPro" id="IPR016187">
    <property type="entry name" value="CTDL_fold"/>
</dbReference>
<keyword evidence="1" id="KW-0732">Signal</keyword>
<dbReference type="STRING" id="6290.A0A0N4WQE7"/>
<dbReference type="Pfam" id="PF00059">
    <property type="entry name" value="Lectin_C"/>
    <property type="match status" value="1"/>
</dbReference>
<dbReference type="InterPro" id="IPR001304">
    <property type="entry name" value="C-type_lectin-like"/>
</dbReference>
<dbReference type="AlphaFoldDB" id="A0A0N4WQE7"/>
<dbReference type="OrthoDB" id="5877732at2759"/>
<dbReference type="PANTHER" id="PTHR22803">
    <property type="entry name" value="MANNOSE, PHOSPHOLIPASE, LECTIN RECEPTOR RELATED"/>
    <property type="match status" value="1"/>
</dbReference>
<keyword evidence="4" id="KW-1185">Reference proteome</keyword>
<sequence>MKFLAILLLSAVALAIAVPAKFANDPRCDSDWTYFDLTSSCYYQNKWAWTDGSDTSYLNWMKGKPEKDASKYACTQILQDDYKGSKTQWNDVDCGIKMRKYVCKKPAKS</sequence>
<dbReference type="EMBL" id="UZAF01018286">
    <property type="protein sequence ID" value="VDO50062.1"/>
    <property type="molecule type" value="Genomic_DNA"/>
</dbReference>
<dbReference type="WBParaSite" id="HPLM_0001364801-mRNA-1">
    <property type="protein sequence ID" value="HPLM_0001364801-mRNA-1"/>
    <property type="gene ID" value="HPLM_0001364801"/>
</dbReference>
<evidence type="ECO:0000259" key="2">
    <source>
        <dbReference type="PROSITE" id="PS50041"/>
    </source>
</evidence>